<gene>
    <name evidence="1" type="ORF">Cantr_08670</name>
</gene>
<dbReference type="Proteomes" id="UP000253472">
    <property type="component" value="Unassembled WGS sequence"/>
</dbReference>
<dbReference type="AlphaFoldDB" id="A0A367Y543"/>
<name>A0A367Y543_9ASCO</name>
<proteinExistence type="predicted"/>
<evidence type="ECO:0000313" key="2">
    <source>
        <dbReference type="Proteomes" id="UP000253472"/>
    </source>
</evidence>
<accession>A0A367Y543</accession>
<dbReference type="EMBL" id="QLNQ01000026">
    <property type="protein sequence ID" value="RCK60983.1"/>
    <property type="molecule type" value="Genomic_DNA"/>
</dbReference>
<reference evidence="1 2" key="1">
    <citation type="submission" date="2018-06" db="EMBL/GenBank/DDBJ databases">
        <title>Whole genome sequencing of Candida tropicalis (genome annotated by CSBL at Korea University).</title>
        <authorList>
            <person name="Ahn J."/>
        </authorList>
    </citation>
    <scope>NUCLEOTIDE SEQUENCE [LARGE SCALE GENOMIC DNA]</scope>
    <source>
        <strain evidence="1 2">ATCC 20962</strain>
    </source>
</reference>
<comment type="caution">
    <text evidence="1">The sequence shown here is derived from an EMBL/GenBank/DDBJ whole genome shotgun (WGS) entry which is preliminary data.</text>
</comment>
<sequence>MQRDESLMVLETTCFHGITLCAVDEISAGEPNIANAKSMLEGDEVMGSSTVLLKRSKPSLEDHYCARCSGASNLKVKALCAEGSIDVVLLETTVIAVRAVITFCYLP</sequence>
<evidence type="ECO:0000313" key="1">
    <source>
        <dbReference type="EMBL" id="RCK60983.1"/>
    </source>
</evidence>
<protein>
    <submittedName>
        <fullName evidence="1">Uncharacterized protein</fullName>
    </submittedName>
</protein>
<keyword evidence="2" id="KW-1185">Reference proteome</keyword>
<organism evidence="1 2">
    <name type="scientific">Candida viswanathii</name>
    <dbReference type="NCBI Taxonomy" id="5486"/>
    <lineage>
        <taxon>Eukaryota</taxon>
        <taxon>Fungi</taxon>
        <taxon>Dikarya</taxon>
        <taxon>Ascomycota</taxon>
        <taxon>Saccharomycotina</taxon>
        <taxon>Pichiomycetes</taxon>
        <taxon>Debaryomycetaceae</taxon>
        <taxon>Candida/Lodderomyces clade</taxon>
        <taxon>Candida</taxon>
    </lineage>
</organism>